<feature type="domain" description="Bacterial Ig-like" evidence="2">
    <location>
        <begin position="948"/>
        <end position="1034"/>
    </location>
</feature>
<feature type="domain" description="Bacterial Ig-like" evidence="2">
    <location>
        <begin position="651"/>
        <end position="735"/>
    </location>
</feature>
<dbReference type="Gene3D" id="2.60.40.10">
    <property type="entry name" value="Immunoglobulins"/>
    <property type="match status" value="8"/>
</dbReference>
<evidence type="ECO:0000259" key="2">
    <source>
        <dbReference type="Pfam" id="PF16640"/>
    </source>
</evidence>
<gene>
    <name evidence="3" type="ORF">ABEU19_004988</name>
</gene>
<dbReference type="EMBL" id="JBDLNU010000008">
    <property type="protein sequence ID" value="MFM1731425.1"/>
    <property type="molecule type" value="Genomic_DNA"/>
</dbReference>
<evidence type="ECO:0000313" key="3">
    <source>
        <dbReference type="EMBL" id="MFM1731425.1"/>
    </source>
</evidence>
<keyword evidence="4" id="KW-1185">Reference proteome</keyword>
<protein>
    <submittedName>
        <fullName evidence="3">Ig-like domain-containing protein</fullName>
    </submittedName>
</protein>
<feature type="domain" description="Bacterial Ig-like" evidence="2">
    <location>
        <begin position="456"/>
        <end position="540"/>
    </location>
</feature>
<feature type="domain" description="Bacterial Ig-like" evidence="2">
    <location>
        <begin position="750"/>
        <end position="832"/>
    </location>
</feature>
<comment type="caution">
    <text evidence="3">The sequence shown here is derived from an EMBL/GenBank/DDBJ whole genome shotgun (WGS) entry which is preliminary data.</text>
</comment>
<dbReference type="InterPro" id="IPR032109">
    <property type="entry name" value="Big_3_5"/>
</dbReference>
<dbReference type="Proteomes" id="UP001629744">
    <property type="component" value="Unassembled WGS sequence"/>
</dbReference>
<dbReference type="RefSeq" id="WP_408587496.1">
    <property type="nucleotide sequence ID" value="NZ_JBDLNU010000008.1"/>
</dbReference>
<name>A0ABW9G0K1_9NOCA</name>
<feature type="domain" description="Bacterial Ig-like" evidence="2">
    <location>
        <begin position="846"/>
        <end position="934"/>
    </location>
</feature>
<sequence length="1063" mass="103465">MAGTMLIGAPANAVTTTTNFTSSCQAKSVLTVDKSVAASMTVDAPVSVAPGETFTYRIKPNASSYPNSDSGATTTNLSRLKYDYAIPDNATFVSAAIVPGTAIGLDNVAPNVLRVSEAGAVDNAAGPIVRLSGNNEVVGNGGNNSTNNEGGIRVPKSKKNLDGSTNSNGDTWYQLPAVDITVTAGAPGVIQPKVRLAGSASSYGNDQNFSTSLAKASFLGGTQWAPTRCIPSDNKSAPNAGAGPLATINVVASQVSTTTTLNAPATAETGAQVTLTANVAPTNATGSVQFQDNGANIGSAVAVSGGAASLNHTFTSAGSHSITAVFTATGNFTGSTSAAQTVTVSDPTPVDVTTTLGLTVPQNAETGAAVDLTANVTPSDAAGTVQFKDNGNNIGSPVTVASGAATLSHTFAAAGAHAITADFVGGPGFTGSTAGAQTVTVTDPVVPDTQTTTTVTAPATAETGGQVTLSATVAPVPTGGTVQFKVAGNAVGAAVNVDNAGHASMPYTFNAAGSYAVTAEYSGATGFTSSVASAQTVTVSDPTPVDVTTTLGLTVPQNAETGAAVDLTANVTPSDAAGTVQFKDNGNNIGSPVTVASGAATLSHTFAAAGAHAITADFVGGPGFTGSTAGAQTVTVTDPVVPDTQTTTTVTAPATAETGGQVTLSATVAPVPTGGTVQFKVAGNAVGAAVNVDNAGHASMPYTFNAAGSYAVTAEYSGATGFTSSVASAQTVTVSDPTPVDVTTMLGLTVPATAETGAAVNLTAAVTPSNAQGTVQFKSNGVNIGSPVTVSGGTAVLSHTFAAAGAQAVTAEFTGATGFTSSVASAQTVTVSDPTPVDAATTTILSVPGNAKTGEAQDLVATVYDNGTEEVIPSAGTVQFFDGGAAIGSAQVTNGVATLNHTFTTTGTHTITATFSGANGFTGSTADAKQVVVTTPTPVDVETATVVTVPANATVGTQVQLSAQVTGAGNAAVTGTVQFFDGATPIGDAVQVVNGVATLNHTFTTSGAHSIHAVFSGGQGVANSTSSAQTVQVSGGSPGGSLGNLGSLSAILGDLLGGLNFGS</sequence>
<evidence type="ECO:0000256" key="1">
    <source>
        <dbReference type="SAM" id="MobiDB-lite"/>
    </source>
</evidence>
<feature type="domain" description="Bacterial Ig-like" evidence="2">
    <location>
        <begin position="360"/>
        <end position="442"/>
    </location>
</feature>
<accession>A0ABW9G0K1</accession>
<reference evidence="3 4" key="1">
    <citation type="submission" date="2023-11" db="EMBL/GenBank/DDBJ databases">
        <authorList>
            <person name="Val-Calvo J."/>
            <person name="Scortti M."/>
            <person name="Vazquez-Boland J."/>
        </authorList>
    </citation>
    <scope>NUCLEOTIDE SEQUENCE [LARGE SCALE GENOMIC DNA]</scope>
    <source>
        <strain evidence="3 4">DSM 46662</strain>
    </source>
</reference>
<proteinExistence type="predicted"/>
<dbReference type="Pfam" id="PF16640">
    <property type="entry name" value="Big_3_5"/>
    <property type="match status" value="8"/>
</dbReference>
<feature type="region of interest" description="Disordered" evidence="1">
    <location>
        <begin position="138"/>
        <end position="168"/>
    </location>
</feature>
<dbReference type="InterPro" id="IPR013783">
    <property type="entry name" value="Ig-like_fold"/>
</dbReference>
<feature type="compositionally biased region" description="Low complexity" evidence="1">
    <location>
        <begin position="138"/>
        <end position="151"/>
    </location>
</feature>
<feature type="domain" description="Bacterial Ig-like" evidence="2">
    <location>
        <begin position="262"/>
        <end position="345"/>
    </location>
</feature>
<evidence type="ECO:0000313" key="4">
    <source>
        <dbReference type="Proteomes" id="UP001629744"/>
    </source>
</evidence>
<organism evidence="3 4">
    <name type="scientific">Prescottella soli</name>
    <dbReference type="NCBI Taxonomy" id="1543852"/>
    <lineage>
        <taxon>Bacteria</taxon>
        <taxon>Bacillati</taxon>
        <taxon>Actinomycetota</taxon>
        <taxon>Actinomycetes</taxon>
        <taxon>Mycobacteriales</taxon>
        <taxon>Nocardiaceae</taxon>
        <taxon>Prescottella</taxon>
    </lineage>
</organism>
<feature type="domain" description="Bacterial Ig-like" evidence="2">
    <location>
        <begin position="555"/>
        <end position="637"/>
    </location>
</feature>